<organism evidence="7 8">
    <name type="scientific">Ramazzottius varieornatus</name>
    <name type="common">Water bear</name>
    <name type="synonym">Tardigrade</name>
    <dbReference type="NCBI Taxonomy" id="947166"/>
    <lineage>
        <taxon>Eukaryota</taxon>
        <taxon>Metazoa</taxon>
        <taxon>Ecdysozoa</taxon>
        <taxon>Tardigrada</taxon>
        <taxon>Eutardigrada</taxon>
        <taxon>Parachela</taxon>
        <taxon>Hypsibioidea</taxon>
        <taxon>Ramazzottiidae</taxon>
        <taxon>Ramazzottius</taxon>
    </lineage>
</organism>
<evidence type="ECO:0000256" key="3">
    <source>
        <dbReference type="ARBA" id="ARBA00022771"/>
    </source>
</evidence>
<keyword evidence="5" id="KW-0539">Nucleus</keyword>
<proteinExistence type="predicted"/>
<evidence type="ECO:0000256" key="1">
    <source>
        <dbReference type="ARBA" id="ARBA00004123"/>
    </source>
</evidence>
<gene>
    <name evidence="7" type="primary">RvY_07657-1</name>
    <name evidence="7" type="synonym">RvY_07657.1</name>
    <name evidence="7" type="ORF">RvY_07657</name>
</gene>
<keyword evidence="4" id="KW-0862">Zinc</keyword>
<accession>A0A1D1V7Z2</accession>
<evidence type="ECO:0000256" key="2">
    <source>
        <dbReference type="ARBA" id="ARBA00022723"/>
    </source>
</evidence>
<name>A0A1D1V7Z2_RAMVA</name>
<keyword evidence="2" id="KW-0479">Metal-binding</keyword>
<feature type="region of interest" description="Disordered" evidence="6">
    <location>
        <begin position="1"/>
        <end position="22"/>
    </location>
</feature>
<evidence type="ECO:0000256" key="4">
    <source>
        <dbReference type="ARBA" id="ARBA00022833"/>
    </source>
</evidence>
<evidence type="ECO:0000313" key="8">
    <source>
        <dbReference type="Proteomes" id="UP000186922"/>
    </source>
</evidence>
<dbReference type="GO" id="GO:0008270">
    <property type="term" value="F:zinc ion binding"/>
    <property type="evidence" value="ECO:0007669"/>
    <property type="project" value="UniProtKB-KW"/>
</dbReference>
<comment type="subcellular location">
    <subcellularLocation>
        <location evidence="1">Nucleus</location>
    </subcellularLocation>
</comment>
<dbReference type="InterPro" id="IPR012337">
    <property type="entry name" value="RNaseH-like_sf"/>
</dbReference>
<keyword evidence="8" id="KW-1185">Reference proteome</keyword>
<comment type="caution">
    <text evidence="7">The sequence shown here is derived from an EMBL/GenBank/DDBJ whole genome shotgun (WGS) entry which is preliminary data.</text>
</comment>
<reference evidence="7 8" key="1">
    <citation type="journal article" date="2016" name="Nat. Commun.">
        <title>Extremotolerant tardigrade genome and improved radiotolerance of human cultured cells by tardigrade-unique protein.</title>
        <authorList>
            <person name="Hashimoto T."/>
            <person name="Horikawa D.D."/>
            <person name="Saito Y."/>
            <person name="Kuwahara H."/>
            <person name="Kozuka-Hata H."/>
            <person name="Shin-I T."/>
            <person name="Minakuchi Y."/>
            <person name="Ohishi K."/>
            <person name="Motoyama A."/>
            <person name="Aizu T."/>
            <person name="Enomoto A."/>
            <person name="Kondo K."/>
            <person name="Tanaka S."/>
            <person name="Hara Y."/>
            <person name="Koshikawa S."/>
            <person name="Sagara H."/>
            <person name="Miura T."/>
            <person name="Yokobori S."/>
            <person name="Miyagawa K."/>
            <person name="Suzuki Y."/>
            <person name="Kubo T."/>
            <person name="Oyama M."/>
            <person name="Kohara Y."/>
            <person name="Fujiyama A."/>
            <person name="Arakawa K."/>
            <person name="Katayama T."/>
            <person name="Toyoda A."/>
            <person name="Kunieda T."/>
        </authorList>
    </citation>
    <scope>NUCLEOTIDE SEQUENCE [LARGE SCALE GENOMIC DNA]</scope>
    <source>
        <strain evidence="7 8">YOKOZUNA-1</strain>
    </source>
</reference>
<dbReference type="SUPFAM" id="SSF53098">
    <property type="entry name" value="Ribonuclease H-like"/>
    <property type="match status" value="1"/>
</dbReference>
<dbReference type="Proteomes" id="UP000186922">
    <property type="component" value="Unassembled WGS sequence"/>
</dbReference>
<dbReference type="InterPro" id="IPR052035">
    <property type="entry name" value="ZnF_BED_domain_contain"/>
</dbReference>
<evidence type="ECO:0000313" key="7">
    <source>
        <dbReference type="EMBL" id="GAU96172.1"/>
    </source>
</evidence>
<dbReference type="AlphaFoldDB" id="A0A1D1V7Z2"/>
<dbReference type="EMBL" id="BDGG01000003">
    <property type="protein sequence ID" value="GAU96172.1"/>
    <property type="molecule type" value="Genomic_DNA"/>
</dbReference>
<feature type="region of interest" description="Disordered" evidence="6">
    <location>
        <begin position="44"/>
        <end position="75"/>
    </location>
</feature>
<sequence length="400" mass="45209">MATRKRSWNGQKNDEEDDGHHDALHDEVVDFEAELLSLTTPLSTAESFPEELTAADTVQLPTGTKKKGKATHSDINDHFTNSVYKNVQGTSDLHYYMKKEHLSKLQKASKDKLLHPASQAKQKDHPQVMSEKETTRHTNKLTEWIVCTAKPISTVDEPRFVKLISGLNASYKLVLAWGAAHIVNKVAEVAIDKKVDTVSKIRACVVYLRQPTIRESFLASIQPAPEDLKLPLDVATRWNSFLHMVESTYARRHEIHDYLSTQKAAIKNDVPPAKEWIEMEDLIELLKPLEAVSVDCSAFKSSTFHLALAELECLQSHLKAFNEDYAKAHWICELAKDMLAKLEDCLKLSWKTPGVRIQVPMIARLLDPSIKDAYLPTVESRTAASTMLKHIVQLYKNVPR</sequence>
<dbReference type="PANTHER" id="PTHR46481:SF10">
    <property type="entry name" value="ZINC FINGER BED DOMAIN-CONTAINING PROTEIN 39"/>
    <property type="match status" value="1"/>
</dbReference>
<evidence type="ECO:0000256" key="5">
    <source>
        <dbReference type="ARBA" id="ARBA00023242"/>
    </source>
</evidence>
<evidence type="ECO:0000256" key="6">
    <source>
        <dbReference type="SAM" id="MobiDB-lite"/>
    </source>
</evidence>
<protein>
    <submittedName>
        <fullName evidence="7">Uncharacterized protein</fullName>
    </submittedName>
</protein>
<keyword evidence="3" id="KW-0863">Zinc-finger</keyword>
<dbReference type="PANTHER" id="PTHR46481">
    <property type="entry name" value="ZINC FINGER BED DOMAIN-CONTAINING PROTEIN 4"/>
    <property type="match status" value="1"/>
</dbReference>
<dbReference type="GO" id="GO:0005634">
    <property type="term" value="C:nucleus"/>
    <property type="evidence" value="ECO:0007669"/>
    <property type="project" value="UniProtKB-SubCell"/>
</dbReference>
<dbReference type="OrthoDB" id="1607513at2759"/>